<accession>A0A1H2LM58</accession>
<evidence type="ECO:0000313" key="1">
    <source>
        <dbReference type="EMBL" id="SDU81691.1"/>
    </source>
</evidence>
<proteinExistence type="predicted"/>
<protein>
    <submittedName>
        <fullName evidence="1">Uncharacterized protein</fullName>
    </submittedName>
</protein>
<evidence type="ECO:0000313" key="2">
    <source>
        <dbReference type="Proteomes" id="UP000183180"/>
    </source>
</evidence>
<organism evidence="1 2">
    <name type="scientific">Gordonia westfalica</name>
    <dbReference type="NCBI Taxonomy" id="158898"/>
    <lineage>
        <taxon>Bacteria</taxon>
        <taxon>Bacillati</taxon>
        <taxon>Actinomycetota</taxon>
        <taxon>Actinomycetes</taxon>
        <taxon>Mycobacteriales</taxon>
        <taxon>Gordoniaceae</taxon>
        <taxon>Gordonia</taxon>
    </lineage>
</organism>
<reference evidence="1 2" key="1">
    <citation type="submission" date="2016-10" db="EMBL/GenBank/DDBJ databases">
        <authorList>
            <person name="de Groot N.N."/>
        </authorList>
    </citation>
    <scope>NUCLEOTIDE SEQUENCE [LARGE SCALE GENOMIC DNA]</scope>
    <source>
        <strain evidence="1 2">DSM 44215</strain>
    </source>
</reference>
<dbReference type="EMBL" id="FNLM01000036">
    <property type="protein sequence ID" value="SDU81691.1"/>
    <property type="molecule type" value="Genomic_DNA"/>
</dbReference>
<sequence>MTATGNHLRRVDATAIAAPIAMNASPPSIIACWLYGSPSEVEIHSPATMLTTPWTTRTSPSTAAATCAIDHLHRPAARGPDSATRRSTAA</sequence>
<dbReference type="Proteomes" id="UP000183180">
    <property type="component" value="Unassembled WGS sequence"/>
</dbReference>
<gene>
    <name evidence="1" type="ORF">SAMN04488548_136559</name>
</gene>
<dbReference type="AlphaFoldDB" id="A0A1H2LM58"/>
<name>A0A1H2LM58_9ACTN</name>